<evidence type="ECO:0000256" key="1">
    <source>
        <dbReference type="SAM" id="MobiDB-lite"/>
    </source>
</evidence>
<dbReference type="AlphaFoldDB" id="A0A0U5F7S3"/>
<accession>A0A0U5F7S3</accession>
<reference evidence="2 3" key="1">
    <citation type="submission" date="2014-09" db="EMBL/GenBank/DDBJ databases">
        <authorList>
            <person name="Regsiter A."/>
        </authorList>
    </citation>
    <scope>NUCLEOTIDE SEQUENCE [LARGE SCALE GENOMIC DNA]</scope>
</reference>
<keyword evidence="3" id="KW-1185">Reference proteome</keyword>
<organism evidence="2 3">
    <name type="scientific">Xanthomonas citri pv. citri</name>
    <dbReference type="NCBI Taxonomy" id="611301"/>
    <lineage>
        <taxon>Bacteria</taxon>
        <taxon>Pseudomonadati</taxon>
        <taxon>Pseudomonadota</taxon>
        <taxon>Gammaproteobacteria</taxon>
        <taxon>Lysobacterales</taxon>
        <taxon>Lysobacteraceae</taxon>
        <taxon>Xanthomonas</taxon>
    </lineage>
</organism>
<dbReference type="Proteomes" id="UP000052230">
    <property type="component" value="Unassembled WGS sequence"/>
</dbReference>
<gene>
    <name evidence="2" type="ORF">XAC3562_10003</name>
</gene>
<protein>
    <submittedName>
        <fullName evidence="2">Uncharacterized protein</fullName>
    </submittedName>
</protein>
<sequence>MIRKLPTPSELLEHCSRVTQRCAPMAQVPRWPHARGSRGESCPDVGSREARSPAVTGELGARRGPVSPLMPVSSEHTKPEWQGAGARLVDQTDAQPR</sequence>
<name>A0A0U5F7S3_XANCI</name>
<evidence type="ECO:0000313" key="3">
    <source>
        <dbReference type="Proteomes" id="UP000052230"/>
    </source>
</evidence>
<dbReference type="EMBL" id="CCXZ01000001">
    <property type="protein sequence ID" value="CEG14066.1"/>
    <property type="molecule type" value="Genomic_DNA"/>
</dbReference>
<evidence type="ECO:0000313" key="2">
    <source>
        <dbReference type="EMBL" id="CEG14066.1"/>
    </source>
</evidence>
<proteinExistence type="predicted"/>
<feature type="region of interest" description="Disordered" evidence="1">
    <location>
        <begin position="29"/>
        <end position="97"/>
    </location>
</feature>
<comment type="caution">
    <text evidence="2">The sequence shown here is derived from an EMBL/GenBank/DDBJ whole genome shotgun (WGS) entry which is preliminary data.</text>
</comment>